<accession>A0ACC0TXZ4</accession>
<evidence type="ECO:0000313" key="2">
    <source>
        <dbReference type="Proteomes" id="UP001207468"/>
    </source>
</evidence>
<keyword evidence="2" id="KW-1185">Reference proteome</keyword>
<comment type="caution">
    <text evidence="1">The sequence shown here is derived from an EMBL/GenBank/DDBJ whole genome shotgun (WGS) entry which is preliminary data.</text>
</comment>
<name>A0ACC0TXZ4_9AGAM</name>
<evidence type="ECO:0000313" key="1">
    <source>
        <dbReference type="EMBL" id="KAI9453059.1"/>
    </source>
</evidence>
<dbReference type="EMBL" id="JAGFNK010000318">
    <property type="protein sequence ID" value="KAI9453059.1"/>
    <property type="molecule type" value="Genomic_DNA"/>
</dbReference>
<gene>
    <name evidence="1" type="ORF">F5148DRAFT_1277495</name>
</gene>
<dbReference type="Proteomes" id="UP001207468">
    <property type="component" value="Unassembled WGS sequence"/>
</dbReference>
<protein>
    <submittedName>
        <fullName evidence="1">Uncharacterized protein</fullName>
    </submittedName>
</protein>
<reference evidence="1" key="1">
    <citation type="submission" date="2021-03" db="EMBL/GenBank/DDBJ databases">
        <title>Evolutionary priming and transition to the ectomycorrhizal habit in an iconic lineage of mushroom-forming fungi: is preadaptation a requirement?</title>
        <authorList>
            <consortium name="DOE Joint Genome Institute"/>
            <person name="Looney B.P."/>
            <person name="Miyauchi S."/>
            <person name="Morin E."/>
            <person name="Drula E."/>
            <person name="Courty P.E."/>
            <person name="Chicoki N."/>
            <person name="Fauchery L."/>
            <person name="Kohler A."/>
            <person name="Kuo A."/>
            <person name="LaButti K."/>
            <person name="Pangilinan J."/>
            <person name="Lipzen A."/>
            <person name="Riley R."/>
            <person name="Andreopoulos W."/>
            <person name="He G."/>
            <person name="Johnson J."/>
            <person name="Barry K.W."/>
            <person name="Grigoriev I.V."/>
            <person name="Nagy L."/>
            <person name="Hibbett D."/>
            <person name="Henrissat B."/>
            <person name="Matheny P.B."/>
            <person name="Labbe J."/>
            <person name="Martin A.F."/>
        </authorList>
    </citation>
    <scope>NUCLEOTIDE SEQUENCE</scope>
    <source>
        <strain evidence="1">BPL698</strain>
    </source>
</reference>
<organism evidence="1 2">
    <name type="scientific">Russula earlei</name>
    <dbReference type="NCBI Taxonomy" id="71964"/>
    <lineage>
        <taxon>Eukaryota</taxon>
        <taxon>Fungi</taxon>
        <taxon>Dikarya</taxon>
        <taxon>Basidiomycota</taxon>
        <taxon>Agaricomycotina</taxon>
        <taxon>Agaricomycetes</taxon>
        <taxon>Russulales</taxon>
        <taxon>Russulaceae</taxon>
        <taxon>Russula</taxon>
    </lineage>
</organism>
<proteinExistence type="predicted"/>
<sequence length="714" mass="81070">MFSFQRIKASHCNSVSLADVADGATINVIQTDYHPRSGRSSKTHHFEDYGTSAYHPSQQSPTSQPWWPFFNSQEEFLFAEFLLECHIGKEQSERLLRIIHLIRNNVLFTFKNFADIEKVWDLASMKLAPASSTCIYHEPWSADAFWDVQIPQGSNPLCFILYADKMKLSNFSTVKGYPVIVRCANLPVAIRNSNGFGGGHVSEDPNEQKKPTFVNLKRAVWHKAFEVVLKSVIECTMALIRGTKSKRPCPICFVNEHELSEITETWELRKAAHTVELLSQARQINHTNERKKFLSNYGIHDIDSQNVFWHIRNSDPHCALSFDRLHSNNSGLFGHHLWSGFKVLIMRCGCAQSVQVDTQYASVPPWCGLNHFGEVMNISFTDGTKYEDLSKLVVFVAHNIIPRNNKEGCFAILDLYLGFEVHTEQTIATGKYAAILQGESIKNWNFPKMHALVHSFEDIEHKGASHNYNTKPNEKLHGPLKRSYMHSNFKDVANQLLRNEHCRFVLSLMRSQLDEIDETRGDNLVDLDKAPEDLPSDPSQNRMHGQYDGPELHGKLLFDGHIILCSQQPMVTLGSIGDSLHEQLSNWLCLQAVYLQIPSSYATINLDPDHPTANSCIFARLLCIFSCSVPDRIFPICLVQPLDDPIHMPPAKDQDPRLHCICARSKQNLSLCNLSCVVHPSLIPDFDKAGDYFVMDVVDHTGDLYLHCKEIFPI</sequence>